<dbReference type="RefSeq" id="WP_262394723.1">
    <property type="nucleotide sequence ID" value="NZ_JACRTD010000003.1"/>
</dbReference>
<accession>A0A926IC86</accession>
<name>A0A926IC86_9FIRM</name>
<comment type="caution">
    <text evidence="3">The sequence shown here is derived from an EMBL/GenBank/DDBJ whole genome shotgun (WGS) entry which is preliminary data.</text>
</comment>
<reference evidence="3" key="1">
    <citation type="submission" date="2020-08" db="EMBL/GenBank/DDBJ databases">
        <title>Genome public.</title>
        <authorList>
            <person name="Liu C."/>
            <person name="Sun Q."/>
        </authorList>
    </citation>
    <scope>NUCLEOTIDE SEQUENCE</scope>
    <source>
        <strain evidence="3">NSJ-64</strain>
    </source>
</reference>
<keyword evidence="4" id="KW-1185">Reference proteome</keyword>
<keyword evidence="2" id="KW-0472">Membrane</keyword>
<dbReference type="InterPro" id="IPR043765">
    <property type="entry name" value="DUF5711"/>
</dbReference>
<gene>
    <name evidence="3" type="ORF">H8705_05010</name>
</gene>
<evidence type="ECO:0000313" key="4">
    <source>
        <dbReference type="Proteomes" id="UP000623678"/>
    </source>
</evidence>
<sequence>MATLTDLEKVRKSRARRRTIRNLLALAVVGILVYGAVILVEKASELDLQSAYGDLKAELATGAGYPVDLPGGKMSRLANVEDSIVLLSDTNIYTYNSTGKQLMNEQHGMGKPVLVTGKKKMILYDRGGKKFALYSRTGLVNTIDMENMIYAGDLAENGNYAVATGASEYAAQIIAFNKNDEEIFRFSSKEPIIDFTLSDNRNSMAVATVDVQDGQFKSTLSQYQFNVEQKLNSFDLMDELILSVEALENNMIRIITDKRAILMDDNLKELSDVSYNNKPLDRIAGELGSRLVFVLGSYDQQKELSCEVYDQWLNLLGEFPIDHSITNIEVDEQYIYLLSKDQIEICSYDGQPAAQIKMNNVYHIQPIGETLYYCTNDIIDTLNITKLCTPASSDGEKSSQKEDSSSQRDEEEEKSQIEASSEDVSSSEEQSNSGEDPSSQRESLPEPASAPEQENSDTQPSSSQQETSSGPLLDYDNLEPEA</sequence>
<evidence type="ECO:0000313" key="3">
    <source>
        <dbReference type="EMBL" id="MBC8584937.1"/>
    </source>
</evidence>
<keyword evidence="2" id="KW-0812">Transmembrane</keyword>
<feature type="compositionally biased region" description="Low complexity" evidence="1">
    <location>
        <begin position="456"/>
        <end position="469"/>
    </location>
</feature>
<dbReference type="Pfam" id="PF18975">
    <property type="entry name" value="DUF5711"/>
    <property type="match status" value="1"/>
</dbReference>
<evidence type="ECO:0000256" key="2">
    <source>
        <dbReference type="SAM" id="Phobius"/>
    </source>
</evidence>
<dbReference type="EMBL" id="JACRTD010000003">
    <property type="protein sequence ID" value="MBC8584937.1"/>
    <property type="molecule type" value="Genomic_DNA"/>
</dbReference>
<feature type="region of interest" description="Disordered" evidence="1">
    <location>
        <begin position="389"/>
        <end position="482"/>
    </location>
</feature>
<feature type="compositionally biased region" description="Low complexity" evidence="1">
    <location>
        <begin position="417"/>
        <end position="435"/>
    </location>
</feature>
<proteinExistence type="predicted"/>
<feature type="transmembrane region" description="Helical" evidence="2">
    <location>
        <begin position="20"/>
        <end position="40"/>
    </location>
</feature>
<keyword evidence="2" id="KW-1133">Transmembrane helix</keyword>
<feature type="compositionally biased region" description="Basic and acidic residues" evidence="1">
    <location>
        <begin position="394"/>
        <end position="408"/>
    </location>
</feature>
<organism evidence="3 4">
    <name type="scientific">Youxingia wuxianensis</name>
    <dbReference type="NCBI Taxonomy" id="2763678"/>
    <lineage>
        <taxon>Bacteria</taxon>
        <taxon>Bacillati</taxon>
        <taxon>Bacillota</taxon>
        <taxon>Clostridia</taxon>
        <taxon>Eubacteriales</taxon>
        <taxon>Oscillospiraceae</taxon>
        <taxon>Youxingia</taxon>
    </lineage>
</organism>
<evidence type="ECO:0000256" key="1">
    <source>
        <dbReference type="SAM" id="MobiDB-lite"/>
    </source>
</evidence>
<protein>
    <submittedName>
        <fullName evidence="3">Uncharacterized protein</fullName>
    </submittedName>
</protein>
<dbReference type="AlphaFoldDB" id="A0A926IC86"/>
<dbReference type="Proteomes" id="UP000623678">
    <property type="component" value="Unassembled WGS sequence"/>
</dbReference>